<accession>A0A1X0ZRW0</accession>
<dbReference type="Pfam" id="PF12728">
    <property type="entry name" value="HTH_17"/>
    <property type="match status" value="1"/>
</dbReference>
<comment type="caution">
    <text evidence="2">The sequence shown here is derived from an EMBL/GenBank/DDBJ whole genome shotgun (WGS) entry which is preliminary data.</text>
</comment>
<dbReference type="NCBIfam" id="TIGR01764">
    <property type="entry name" value="excise"/>
    <property type="match status" value="1"/>
</dbReference>
<proteinExistence type="predicted"/>
<dbReference type="InterPro" id="IPR036388">
    <property type="entry name" value="WH-like_DNA-bd_sf"/>
</dbReference>
<dbReference type="OrthoDB" id="5609458at2"/>
<evidence type="ECO:0000313" key="2">
    <source>
        <dbReference type="EMBL" id="ORL62406.1"/>
    </source>
</evidence>
<evidence type="ECO:0000259" key="1">
    <source>
        <dbReference type="Pfam" id="PF12728"/>
    </source>
</evidence>
<protein>
    <recommendedName>
        <fullName evidence="1">Helix-turn-helix domain-containing protein</fullName>
    </recommendedName>
</protein>
<evidence type="ECO:0000313" key="3">
    <source>
        <dbReference type="Proteomes" id="UP000193675"/>
    </source>
</evidence>
<dbReference type="InterPro" id="IPR009061">
    <property type="entry name" value="DNA-bd_dom_put_sf"/>
</dbReference>
<dbReference type="Proteomes" id="UP000193675">
    <property type="component" value="Unassembled WGS sequence"/>
</dbReference>
<organism evidence="2 3">
    <name type="scientific">Pseudomonas putida</name>
    <name type="common">Arthrobacter siderocapsulatus</name>
    <dbReference type="NCBI Taxonomy" id="303"/>
    <lineage>
        <taxon>Bacteria</taxon>
        <taxon>Pseudomonadati</taxon>
        <taxon>Pseudomonadota</taxon>
        <taxon>Gammaproteobacteria</taxon>
        <taxon>Pseudomonadales</taxon>
        <taxon>Pseudomonadaceae</taxon>
        <taxon>Pseudomonas</taxon>
    </lineage>
</organism>
<sequence length="64" mass="7194">MTQAELMTPDQAADLLGVSPRTLASWRCSGRYSVPYIKVGSKVRYPRKQLNEWLSTRPNGGRQA</sequence>
<gene>
    <name evidence="2" type="ORF">B7H17_18465</name>
</gene>
<dbReference type="EMBL" id="NBWC01000029">
    <property type="protein sequence ID" value="ORL62406.1"/>
    <property type="molecule type" value="Genomic_DNA"/>
</dbReference>
<name>A0A1X0ZRW0_PSEPU</name>
<dbReference type="AlphaFoldDB" id="A0A1X0ZRW0"/>
<dbReference type="SUPFAM" id="SSF46955">
    <property type="entry name" value="Putative DNA-binding domain"/>
    <property type="match status" value="1"/>
</dbReference>
<dbReference type="InterPro" id="IPR041657">
    <property type="entry name" value="HTH_17"/>
</dbReference>
<feature type="domain" description="Helix-turn-helix" evidence="1">
    <location>
        <begin position="6"/>
        <end position="57"/>
    </location>
</feature>
<dbReference type="GO" id="GO:0003677">
    <property type="term" value="F:DNA binding"/>
    <property type="evidence" value="ECO:0007669"/>
    <property type="project" value="InterPro"/>
</dbReference>
<dbReference type="InterPro" id="IPR010093">
    <property type="entry name" value="SinI_DNA-bd"/>
</dbReference>
<reference evidence="2 3" key="1">
    <citation type="submission" date="2017-04" db="EMBL/GenBank/DDBJ databases">
        <title>Presence of VIM-2 positive Pseudomonas species in chickens and their surrounding environment.</title>
        <authorList>
            <person name="Zhang R."/>
        </authorList>
    </citation>
    <scope>NUCLEOTIDE SEQUENCE [LARGE SCALE GENOMIC DNA]</scope>
    <source>
        <strain evidence="2 3">DZ-C18</strain>
    </source>
</reference>
<dbReference type="Gene3D" id="1.10.10.10">
    <property type="entry name" value="Winged helix-like DNA-binding domain superfamily/Winged helix DNA-binding domain"/>
    <property type="match status" value="1"/>
</dbReference>